<evidence type="ECO:0000313" key="1">
    <source>
        <dbReference type="EMBL" id="MFC4097265.1"/>
    </source>
</evidence>
<sequence>MAFAILFSIPAKSQENFHFEHLGTDEGMSQSDVNCIYQDSYGFMWFGTHEN</sequence>
<comment type="caution">
    <text evidence="1">The sequence shown here is derived from an EMBL/GenBank/DDBJ whole genome shotgun (WGS) entry which is preliminary data.</text>
</comment>
<dbReference type="EMBL" id="JBHSAW010000010">
    <property type="protein sequence ID" value="MFC4097265.1"/>
    <property type="molecule type" value="Genomic_DNA"/>
</dbReference>
<organism evidence="1 2">
    <name type="scientific">Euzebyella saccharophila</name>
    <dbReference type="NCBI Taxonomy" id="679664"/>
    <lineage>
        <taxon>Bacteria</taxon>
        <taxon>Pseudomonadati</taxon>
        <taxon>Bacteroidota</taxon>
        <taxon>Flavobacteriia</taxon>
        <taxon>Flavobacteriales</taxon>
        <taxon>Flavobacteriaceae</taxon>
        <taxon>Euzebyella</taxon>
    </lineage>
</organism>
<evidence type="ECO:0000313" key="2">
    <source>
        <dbReference type="Proteomes" id="UP001595814"/>
    </source>
</evidence>
<proteinExistence type="predicted"/>
<dbReference type="InterPro" id="IPR011110">
    <property type="entry name" value="Reg_prop"/>
</dbReference>
<reference evidence="2" key="1">
    <citation type="journal article" date="2019" name="Int. J. Syst. Evol. Microbiol.">
        <title>The Global Catalogue of Microorganisms (GCM) 10K type strain sequencing project: providing services to taxonomists for standard genome sequencing and annotation.</title>
        <authorList>
            <consortium name="The Broad Institute Genomics Platform"/>
            <consortium name="The Broad Institute Genome Sequencing Center for Infectious Disease"/>
            <person name="Wu L."/>
            <person name="Ma J."/>
        </authorList>
    </citation>
    <scope>NUCLEOTIDE SEQUENCE [LARGE SCALE GENOMIC DNA]</scope>
    <source>
        <strain evidence="2">CECT 7477</strain>
    </source>
</reference>
<dbReference type="Gene3D" id="2.130.10.10">
    <property type="entry name" value="YVTN repeat-like/Quinoprotein amine dehydrogenase"/>
    <property type="match status" value="1"/>
</dbReference>
<dbReference type="Pfam" id="PF07494">
    <property type="entry name" value="Reg_prop"/>
    <property type="match status" value="1"/>
</dbReference>
<dbReference type="Proteomes" id="UP001595814">
    <property type="component" value="Unassembled WGS sequence"/>
</dbReference>
<name>A0ABV8JWL0_9FLAO</name>
<dbReference type="InterPro" id="IPR015943">
    <property type="entry name" value="WD40/YVTN_repeat-like_dom_sf"/>
</dbReference>
<gene>
    <name evidence="1" type="ORF">ACFOUT_15345</name>
</gene>
<keyword evidence="2" id="KW-1185">Reference proteome</keyword>
<accession>A0ABV8JWL0</accession>
<protein>
    <submittedName>
        <fullName evidence="1">Two-component regulator propeller domain-containing protein</fullName>
    </submittedName>
</protein>